<evidence type="ECO:0000256" key="8">
    <source>
        <dbReference type="ARBA" id="ARBA00022723"/>
    </source>
</evidence>
<dbReference type="InterPro" id="IPR001301">
    <property type="entry name" value="Gemini_AL1_CLV"/>
</dbReference>
<reference evidence="17" key="1">
    <citation type="journal article" date="2024" name="Microbiol. Spectr.">
        <title>Full-genome sequencing of dozens of new DNA viruses found in Spanish bat feces.</title>
        <authorList>
            <person name="Buigues J."/>
            <person name="Vinals A."/>
            <person name="Martinez-Recio R."/>
            <person name="Monros J.S."/>
            <person name="Sanjuan R."/>
            <person name="Cuevas J.M."/>
        </authorList>
    </citation>
    <scope>NUCLEOTIDE SEQUENCE</scope>
    <source>
        <strain evidence="17">MAVG20</strain>
    </source>
</reference>
<feature type="domain" description="CRESS-DNA virus Rep endonuclease" evidence="16">
    <location>
        <begin position="7"/>
        <end position="112"/>
    </location>
</feature>
<evidence type="ECO:0000256" key="13">
    <source>
        <dbReference type="ARBA" id="ARBA00023125"/>
    </source>
</evidence>
<evidence type="ECO:0000256" key="14">
    <source>
        <dbReference type="PIRSR" id="PIRSR601191-1"/>
    </source>
</evidence>
<keyword evidence="3" id="KW-1048">Host nucleus</keyword>
<dbReference type="GO" id="GO:0006260">
    <property type="term" value="P:DNA replication"/>
    <property type="evidence" value="ECO:0007669"/>
    <property type="project" value="UniProtKB-KW"/>
</dbReference>
<dbReference type="GO" id="GO:0042025">
    <property type="term" value="C:host cell nucleus"/>
    <property type="evidence" value="ECO:0007669"/>
    <property type="project" value="UniProtKB-SubCell"/>
</dbReference>
<keyword evidence="5" id="KW-0548">Nucleotidyltransferase</keyword>
<evidence type="ECO:0000313" key="17">
    <source>
        <dbReference type="EMBL" id="WZK92887.1"/>
    </source>
</evidence>
<dbReference type="GO" id="GO:0005198">
    <property type="term" value="F:structural molecule activity"/>
    <property type="evidence" value="ECO:0007669"/>
    <property type="project" value="InterPro"/>
</dbReference>
<organism evidence="17">
    <name type="scientific">Myotis mistacinus feces associated gemykolovirus</name>
    <dbReference type="NCBI Taxonomy" id="3139996"/>
    <lineage>
        <taxon>Viruses</taxon>
        <taxon>Monodnaviria</taxon>
        <taxon>Shotokuvirae</taxon>
        <taxon>Cressdnaviricota</taxon>
        <taxon>Repensiviricetes</taxon>
        <taxon>Geplafuvirales</taxon>
        <taxon>Genomoviridae</taxon>
        <taxon>Gemykolovirus</taxon>
    </lineage>
</organism>
<evidence type="ECO:0000256" key="15">
    <source>
        <dbReference type="PIRSR" id="PIRSR601191-2"/>
    </source>
</evidence>
<dbReference type="GO" id="GO:0046872">
    <property type="term" value="F:metal ion binding"/>
    <property type="evidence" value="ECO:0007669"/>
    <property type="project" value="UniProtKB-KW"/>
</dbReference>
<evidence type="ECO:0000256" key="3">
    <source>
        <dbReference type="ARBA" id="ARBA00022562"/>
    </source>
</evidence>
<feature type="active site" description="For DNA cleavage activity" evidence="14">
    <location>
        <position position="95"/>
    </location>
</feature>
<keyword evidence="8 15" id="KW-0479">Metal-binding</keyword>
<evidence type="ECO:0000256" key="4">
    <source>
        <dbReference type="ARBA" id="ARBA00022679"/>
    </source>
</evidence>
<dbReference type="SUPFAM" id="SSF55464">
    <property type="entry name" value="Origin of replication-binding domain, RBD-like"/>
    <property type="match status" value="1"/>
</dbReference>
<dbReference type="InterPro" id="IPR049912">
    <property type="entry name" value="CRESS_DNA_REP"/>
</dbReference>
<dbReference type="GO" id="GO:0016779">
    <property type="term" value="F:nucleotidyltransferase activity"/>
    <property type="evidence" value="ECO:0007669"/>
    <property type="project" value="UniProtKB-KW"/>
</dbReference>
<dbReference type="PROSITE" id="PS52020">
    <property type="entry name" value="CRESS_DNA_REP"/>
    <property type="match status" value="1"/>
</dbReference>
<dbReference type="GO" id="GO:0004519">
    <property type="term" value="F:endonuclease activity"/>
    <property type="evidence" value="ECO:0007669"/>
    <property type="project" value="UniProtKB-KW"/>
</dbReference>
<dbReference type="InterPro" id="IPR001191">
    <property type="entry name" value="Gemini_AL1_REP"/>
</dbReference>
<proteinExistence type="predicted"/>
<reference evidence="17" key="2">
    <citation type="submission" date="2024-02" db="EMBL/GenBank/DDBJ databases">
        <authorList>
            <person name="Buigues J."/>
            <person name="Vinals A."/>
            <person name="Martinez-Recio R."/>
            <person name="S Monros J."/>
            <person name="Sanjuan R."/>
            <person name="Cuevas J.M."/>
        </authorList>
    </citation>
    <scope>NUCLEOTIDE SEQUENCE</scope>
    <source>
        <strain evidence="17">MAVG20</strain>
    </source>
</reference>
<comment type="subcellular location">
    <subcellularLocation>
        <location evidence="1">Host nucleus</location>
    </subcellularLocation>
</comment>
<comment type="cofactor">
    <cofactor evidence="15">
        <name>Mg(2+)</name>
        <dbReference type="ChEBI" id="CHEBI:18420"/>
    </cofactor>
    <cofactor evidence="15">
        <name>Mn(2+)</name>
        <dbReference type="ChEBI" id="CHEBI:29035"/>
    </cofactor>
    <text evidence="15">Divalent metal cations, possibly Mg(2+) or Mn(2+).</text>
</comment>
<protein>
    <recommendedName>
        <fullName evidence="2">Replication-associated protein</fullName>
    </recommendedName>
</protein>
<keyword evidence="7" id="KW-0540">Nuclease</keyword>
<dbReference type="GO" id="GO:0000166">
    <property type="term" value="F:nucleotide binding"/>
    <property type="evidence" value="ECO:0007669"/>
    <property type="project" value="UniProtKB-KW"/>
</dbReference>
<evidence type="ECO:0000256" key="1">
    <source>
        <dbReference type="ARBA" id="ARBA00004147"/>
    </source>
</evidence>
<sequence>MVRRFKLDGVQYCLLTYSDCPDNFNPQLIVDAVTGTGAVYRLGRELHENGKPHYHCFVQWAEPFSHDDAGQLFFVGGRRANIKRFSANPGRRWDYVGKYAGQKEGHYIIGTQCERPGGDRDDSERTESDKWSEIINATSQDEFFEKLASLAPKQLGCNFGSLKLYAEWKYRPVAKPYEGPEGPPAGPLPSSITFLTLRRPRGLVLFGDTRLGKTVWARSLGTHSYFGGLFNLEDLGSDVDYAVFDDIAGGFGFFPSYKQWMGGQYDFTVTDKYKHKVTLKWGKPTIWCCNTDPREDWYKPGSKPDFKWMEENCDFIEITEPIFRANRGLPRA</sequence>
<evidence type="ECO:0000256" key="12">
    <source>
        <dbReference type="ARBA" id="ARBA00023124"/>
    </source>
</evidence>
<keyword evidence="12" id="KW-0190">Covalent protein-DNA linkage</keyword>
<dbReference type="EMBL" id="PP410078">
    <property type="protein sequence ID" value="WZK92887.1"/>
    <property type="molecule type" value="Genomic_DNA"/>
</dbReference>
<keyword evidence="13" id="KW-0238">DNA-binding</keyword>
<evidence type="ECO:0000256" key="6">
    <source>
        <dbReference type="ARBA" id="ARBA00022705"/>
    </source>
</evidence>
<evidence type="ECO:0000256" key="2">
    <source>
        <dbReference type="ARBA" id="ARBA00014531"/>
    </source>
</evidence>
<dbReference type="PRINTS" id="PR00227">
    <property type="entry name" value="GEMCOATAL1"/>
</dbReference>
<evidence type="ECO:0000256" key="5">
    <source>
        <dbReference type="ARBA" id="ARBA00022695"/>
    </source>
</evidence>
<accession>A0AAU6S598</accession>
<evidence type="ECO:0000256" key="7">
    <source>
        <dbReference type="ARBA" id="ARBA00022722"/>
    </source>
</evidence>
<evidence type="ECO:0000256" key="11">
    <source>
        <dbReference type="ARBA" id="ARBA00022801"/>
    </source>
</evidence>
<keyword evidence="9" id="KW-0547">Nucleotide-binding</keyword>
<dbReference type="InterPro" id="IPR027417">
    <property type="entry name" value="P-loop_NTPase"/>
</dbReference>
<dbReference type="GO" id="GO:0016787">
    <property type="term" value="F:hydrolase activity"/>
    <property type="evidence" value="ECO:0007669"/>
    <property type="project" value="UniProtKB-KW"/>
</dbReference>
<keyword evidence="6" id="KW-0235">DNA replication</keyword>
<evidence type="ECO:0000256" key="10">
    <source>
        <dbReference type="ARBA" id="ARBA00022759"/>
    </source>
</evidence>
<evidence type="ECO:0000259" key="16">
    <source>
        <dbReference type="PROSITE" id="PS52020"/>
    </source>
</evidence>
<keyword evidence="11" id="KW-0378">Hydrolase</keyword>
<dbReference type="PRINTS" id="PR00228">
    <property type="entry name" value="GEMCOATCLVL1"/>
</dbReference>
<name>A0AAU6S598_9VIRU</name>
<feature type="binding site" evidence="15">
    <location>
        <position position="45"/>
    </location>
    <ligand>
        <name>a divalent metal cation</name>
        <dbReference type="ChEBI" id="CHEBI:60240"/>
    </ligand>
</feature>
<feature type="binding site" evidence="15">
    <location>
        <position position="53"/>
    </location>
    <ligand>
        <name>a divalent metal cation</name>
        <dbReference type="ChEBI" id="CHEBI:60240"/>
    </ligand>
</feature>
<dbReference type="Gene3D" id="3.40.1310.20">
    <property type="match status" value="1"/>
</dbReference>
<feature type="binding site" evidence="15">
    <location>
        <position position="55"/>
    </location>
    <ligand>
        <name>a divalent metal cation</name>
        <dbReference type="ChEBI" id="CHEBI:60240"/>
    </ligand>
</feature>
<keyword evidence="4" id="KW-0808">Transferase</keyword>
<keyword evidence="10" id="KW-0255">Endonuclease</keyword>
<dbReference type="GO" id="GO:0003677">
    <property type="term" value="F:DNA binding"/>
    <property type="evidence" value="ECO:0007669"/>
    <property type="project" value="UniProtKB-KW"/>
</dbReference>
<dbReference type="Gene3D" id="3.40.50.300">
    <property type="entry name" value="P-loop containing nucleotide triphosphate hydrolases"/>
    <property type="match status" value="1"/>
</dbReference>
<evidence type="ECO:0000256" key="9">
    <source>
        <dbReference type="ARBA" id="ARBA00022741"/>
    </source>
</evidence>